<evidence type="ECO:0000259" key="1">
    <source>
        <dbReference type="Pfam" id="PF05901"/>
    </source>
</evidence>
<gene>
    <name evidence="2" type="ORF">DFP82_10893</name>
</gene>
<protein>
    <submittedName>
        <fullName evidence="2">Excalibur calcium-binding domain-containing protein</fullName>
    </submittedName>
</protein>
<proteinExistence type="predicted"/>
<dbReference type="Proteomes" id="UP000247746">
    <property type="component" value="Unassembled WGS sequence"/>
</dbReference>
<dbReference type="EMBL" id="QJSU01000008">
    <property type="protein sequence ID" value="PYE38298.1"/>
    <property type="molecule type" value="Genomic_DNA"/>
</dbReference>
<keyword evidence="3" id="KW-1185">Reference proteome</keyword>
<dbReference type="InterPro" id="IPR008613">
    <property type="entry name" value="Excalibur_Ca-bd_domain"/>
</dbReference>
<evidence type="ECO:0000313" key="3">
    <source>
        <dbReference type="Proteomes" id="UP000247746"/>
    </source>
</evidence>
<dbReference type="AlphaFoldDB" id="A0A2V4V764"/>
<sequence>MMKNILMILVLLVLVIVGYKLFQPESAPSSSITDSSNTPPVGAALTTADFDEIQPTYVDLDPNSEAVPVITSTTNSQPTTSRFSCDGRQHCSQMTSCEEATYFTQHCPNTKMDGNHDGVPCEQQLCN</sequence>
<name>A0A2V4V764_9GAMM</name>
<feature type="domain" description="Excalibur calcium-binding" evidence="1">
    <location>
        <begin position="88"/>
        <end position="122"/>
    </location>
</feature>
<dbReference type="Pfam" id="PF05901">
    <property type="entry name" value="Excalibur"/>
    <property type="match status" value="1"/>
</dbReference>
<evidence type="ECO:0000313" key="2">
    <source>
        <dbReference type="EMBL" id="PYE38298.1"/>
    </source>
</evidence>
<reference evidence="2 3" key="1">
    <citation type="submission" date="2018-06" db="EMBL/GenBank/DDBJ databases">
        <title>Genomic Encyclopedia of Type Strains, Phase III (KMG-III): the genomes of soil and plant-associated and newly described type strains.</title>
        <authorList>
            <person name="Whitman W."/>
        </authorList>
    </citation>
    <scope>NUCLEOTIDE SEQUENCE [LARGE SCALE GENOMIC DNA]</scope>
    <source>
        <strain evidence="2 3">CECT 5889</strain>
    </source>
</reference>
<organism evidence="2 3">
    <name type="scientific">Psychrobacter fozii</name>
    <dbReference type="NCBI Taxonomy" id="198480"/>
    <lineage>
        <taxon>Bacteria</taxon>
        <taxon>Pseudomonadati</taxon>
        <taxon>Pseudomonadota</taxon>
        <taxon>Gammaproteobacteria</taxon>
        <taxon>Moraxellales</taxon>
        <taxon>Moraxellaceae</taxon>
        <taxon>Psychrobacter</taxon>
    </lineage>
</organism>
<comment type="caution">
    <text evidence="2">The sequence shown here is derived from an EMBL/GenBank/DDBJ whole genome shotgun (WGS) entry which is preliminary data.</text>
</comment>
<accession>A0A2V4V764</accession>